<keyword evidence="9" id="KW-0067">ATP-binding</keyword>
<evidence type="ECO:0000256" key="5">
    <source>
        <dbReference type="ARBA" id="ARBA00022553"/>
    </source>
</evidence>
<dbReference type="SUPFAM" id="SSF47384">
    <property type="entry name" value="Homodimeric domain of signal transducing histidine kinase"/>
    <property type="match status" value="1"/>
</dbReference>
<comment type="catalytic activity">
    <reaction evidence="1">
        <text>ATP + protein L-histidine = ADP + protein N-phospho-L-histidine.</text>
        <dbReference type="EC" id="2.7.13.3"/>
    </reaction>
</comment>
<dbReference type="InterPro" id="IPR005467">
    <property type="entry name" value="His_kinase_dom"/>
</dbReference>
<evidence type="ECO:0000259" key="13">
    <source>
        <dbReference type="PROSITE" id="PS50109"/>
    </source>
</evidence>
<reference evidence="16 17" key="1">
    <citation type="submission" date="2020-01" db="EMBL/GenBank/DDBJ databases">
        <authorList>
            <person name="Kim M.K."/>
        </authorList>
    </citation>
    <scope>NUCLEOTIDE SEQUENCE [LARGE SCALE GENOMIC DNA]</scope>
    <source>
        <strain evidence="16 17">172606-1</strain>
    </source>
</reference>
<dbReference type="Gene3D" id="1.10.287.560">
    <property type="entry name" value="Histidine kinase CheA-like, homodimeric domain"/>
    <property type="match status" value="1"/>
</dbReference>
<dbReference type="EC" id="2.7.13.3" evidence="2"/>
<evidence type="ECO:0000313" key="16">
    <source>
        <dbReference type="EMBL" id="QHT68143.1"/>
    </source>
</evidence>
<keyword evidence="8" id="KW-0418">Kinase</keyword>
<keyword evidence="10" id="KW-0902">Two-component regulatory system</keyword>
<dbReference type="FunFam" id="3.30.565.10:FF:000016">
    <property type="entry name" value="Chemotaxis protein CheA, putative"/>
    <property type="match status" value="1"/>
</dbReference>
<dbReference type="PROSITE" id="PS50851">
    <property type="entry name" value="CHEW"/>
    <property type="match status" value="1"/>
</dbReference>
<dbReference type="GO" id="GO:0005524">
    <property type="term" value="F:ATP binding"/>
    <property type="evidence" value="ECO:0007669"/>
    <property type="project" value="UniProtKB-KW"/>
</dbReference>
<dbReference type="SUPFAM" id="SSF55874">
    <property type="entry name" value="ATPase domain of HSP90 chaperone/DNA topoisomerase II/histidine kinase"/>
    <property type="match status" value="1"/>
</dbReference>
<evidence type="ECO:0000313" key="17">
    <source>
        <dbReference type="Proteomes" id="UP000480178"/>
    </source>
</evidence>
<dbReference type="GO" id="GO:0000155">
    <property type="term" value="F:phosphorelay sensor kinase activity"/>
    <property type="evidence" value="ECO:0007669"/>
    <property type="project" value="InterPro"/>
</dbReference>
<feature type="domain" description="CheW-like" evidence="14">
    <location>
        <begin position="540"/>
        <end position="671"/>
    </location>
</feature>
<dbReference type="Gene3D" id="3.30.565.10">
    <property type="entry name" value="Histidine kinase-like ATPase, C-terminal domain"/>
    <property type="match status" value="1"/>
</dbReference>
<dbReference type="InterPro" id="IPR004358">
    <property type="entry name" value="Sig_transdc_His_kin-like_C"/>
</dbReference>
<evidence type="ECO:0000256" key="4">
    <source>
        <dbReference type="ARBA" id="ARBA00022500"/>
    </source>
</evidence>
<dbReference type="GO" id="GO:0005737">
    <property type="term" value="C:cytoplasm"/>
    <property type="evidence" value="ECO:0007669"/>
    <property type="project" value="InterPro"/>
</dbReference>
<dbReference type="SMART" id="SM00073">
    <property type="entry name" value="HPT"/>
    <property type="match status" value="1"/>
</dbReference>
<dbReference type="InterPro" id="IPR008207">
    <property type="entry name" value="Sig_transdc_His_kin_Hpt_dom"/>
</dbReference>
<dbReference type="PROSITE" id="PS50109">
    <property type="entry name" value="HIS_KIN"/>
    <property type="match status" value="1"/>
</dbReference>
<dbReference type="SMART" id="SM00387">
    <property type="entry name" value="HATPase_c"/>
    <property type="match status" value="1"/>
</dbReference>
<evidence type="ECO:0000256" key="11">
    <source>
        <dbReference type="ARBA" id="ARBA00035100"/>
    </source>
</evidence>
<dbReference type="PANTHER" id="PTHR43395">
    <property type="entry name" value="SENSOR HISTIDINE KINASE CHEA"/>
    <property type="match status" value="1"/>
</dbReference>
<dbReference type="InterPro" id="IPR003594">
    <property type="entry name" value="HATPase_dom"/>
</dbReference>
<dbReference type="Gene3D" id="1.20.120.160">
    <property type="entry name" value="HPT domain"/>
    <property type="match status" value="1"/>
</dbReference>
<keyword evidence="5 12" id="KW-0597">Phosphoprotein</keyword>
<dbReference type="Pfam" id="PF02895">
    <property type="entry name" value="H-kinase_dim"/>
    <property type="match status" value="1"/>
</dbReference>
<dbReference type="PROSITE" id="PS50894">
    <property type="entry name" value="HPT"/>
    <property type="match status" value="1"/>
</dbReference>
<keyword evidence="17" id="KW-1185">Reference proteome</keyword>
<dbReference type="InterPro" id="IPR036641">
    <property type="entry name" value="HPT_dom_sf"/>
</dbReference>
<dbReference type="GO" id="GO:0006935">
    <property type="term" value="P:chemotaxis"/>
    <property type="evidence" value="ECO:0007669"/>
    <property type="project" value="UniProtKB-KW"/>
</dbReference>
<dbReference type="InterPro" id="IPR051315">
    <property type="entry name" value="Bact_Chemotaxis_CheA"/>
</dbReference>
<dbReference type="InterPro" id="IPR036097">
    <property type="entry name" value="HisK_dim/P_sf"/>
</dbReference>
<feature type="modified residue" description="Phosphohistidine" evidence="12">
    <location>
        <position position="45"/>
    </location>
</feature>
<gene>
    <name evidence="16" type="ORF">GXP67_16590</name>
</gene>
<dbReference type="EMBL" id="CP048222">
    <property type="protein sequence ID" value="QHT68143.1"/>
    <property type="molecule type" value="Genomic_DNA"/>
</dbReference>
<evidence type="ECO:0000256" key="6">
    <source>
        <dbReference type="ARBA" id="ARBA00022679"/>
    </source>
</evidence>
<dbReference type="RefSeq" id="WP_162444161.1">
    <property type="nucleotide sequence ID" value="NZ_CP048222.1"/>
</dbReference>
<dbReference type="SMART" id="SM01231">
    <property type="entry name" value="H-kinase_dim"/>
    <property type="match status" value="1"/>
</dbReference>
<dbReference type="SUPFAM" id="SSF50341">
    <property type="entry name" value="CheW-like"/>
    <property type="match status" value="1"/>
</dbReference>
<dbReference type="CDD" id="cd16916">
    <property type="entry name" value="HATPase_CheA-like"/>
    <property type="match status" value="1"/>
</dbReference>
<dbReference type="Pfam" id="PF02518">
    <property type="entry name" value="HATPase_c"/>
    <property type="match status" value="1"/>
</dbReference>
<evidence type="ECO:0000256" key="1">
    <source>
        <dbReference type="ARBA" id="ARBA00000085"/>
    </source>
</evidence>
<organism evidence="16 17">
    <name type="scientific">Rhodocytophaga rosea</name>
    <dbReference type="NCBI Taxonomy" id="2704465"/>
    <lineage>
        <taxon>Bacteria</taxon>
        <taxon>Pseudomonadati</taxon>
        <taxon>Bacteroidota</taxon>
        <taxon>Cytophagia</taxon>
        <taxon>Cytophagales</taxon>
        <taxon>Rhodocytophagaceae</taxon>
        <taxon>Rhodocytophaga</taxon>
    </lineage>
</organism>
<proteinExistence type="predicted"/>
<evidence type="ECO:0000256" key="7">
    <source>
        <dbReference type="ARBA" id="ARBA00022741"/>
    </source>
</evidence>
<feature type="domain" description="Histidine kinase" evidence="13">
    <location>
        <begin position="307"/>
        <end position="538"/>
    </location>
</feature>
<feature type="domain" description="HPt" evidence="15">
    <location>
        <begin position="1"/>
        <end position="102"/>
    </location>
</feature>
<dbReference type="Pfam" id="PF01627">
    <property type="entry name" value="Hpt"/>
    <property type="match status" value="1"/>
</dbReference>
<sequence length="678" mass="75542">MMDQFQAKFIEEANDLIATLEKTLLALEQQTDDKSLVEKVFRVMHTLKGNSSMFGFDKMGAVTHDLETIYDFVREGKRQVSRELLNITFASLDHFKVLLADPQLTAENAQATHQQLMQQIKTMISQEPAQNQEISGQVVADATKVQAENIQANTYHITFKPGENILLNGTNPLYLLDELHGIGNCQVIAHTEAVPEAAILDISKCYAHWEVYLTTSADENAIRDVFIFVEDECEIRIEKQAQAVLIQAQELIHEITRQASVSLPSSKEEIATDIVKKKASEYTKIESKEQLVSSIRVSSEKLDDLMNLVSELVTTQARLSLFAEQSTLPELNAIAENVEKISRQLRDNTFSICLVPLETILVRFQRLVRDLSVELGKDIILVAEGTDTELDKSVIESLADPLLHILRNSIDHGIEDTATRLEKGKPKQGKILLKAFYSGTNVHIQIQDDGAGIDPRKIREKAISKGIISAEANLSDRELLDLIFLPGFSTASKVTDVSGRGVGMDVVRRKIADIRGEVEIKSQPGIGTTLTIKLPVTLSIIDGLLVKIDDTHFVIPLTAVDKCYEAVHIQLIHSFNNLITLDGEKVPFFYLRNEFEMPQTHESIEQIVVVKYDDKRVGLSVDAIIGEYQAVLKPLGKLYKNQELISGATILGDGTIALVMDTSKMIKQFSRELTVATI</sequence>
<dbReference type="Gene3D" id="2.30.30.40">
    <property type="entry name" value="SH3 Domains"/>
    <property type="match status" value="1"/>
</dbReference>
<evidence type="ECO:0000256" key="3">
    <source>
        <dbReference type="ARBA" id="ARBA00021495"/>
    </source>
</evidence>
<accession>A0A6C0GKE2</accession>
<dbReference type="InterPro" id="IPR002545">
    <property type="entry name" value="CheW-lke_dom"/>
</dbReference>
<dbReference type="Proteomes" id="UP000480178">
    <property type="component" value="Chromosome"/>
</dbReference>
<dbReference type="Pfam" id="PF01584">
    <property type="entry name" value="CheW"/>
    <property type="match status" value="1"/>
</dbReference>
<evidence type="ECO:0000256" key="8">
    <source>
        <dbReference type="ARBA" id="ARBA00022777"/>
    </source>
</evidence>
<evidence type="ECO:0000256" key="10">
    <source>
        <dbReference type="ARBA" id="ARBA00023012"/>
    </source>
</evidence>
<evidence type="ECO:0000256" key="12">
    <source>
        <dbReference type="PROSITE-ProRule" id="PRU00110"/>
    </source>
</evidence>
<evidence type="ECO:0000259" key="14">
    <source>
        <dbReference type="PROSITE" id="PS50851"/>
    </source>
</evidence>
<keyword evidence="4" id="KW-0145">Chemotaxis</keyword>
<dbReference type="InterPro" id="IPR004105">
    <property type="entry name" value="CheA-like_dim"/>
</dbReference>
<dbReference type="CDD" id="cd00088">
    <property type="entry name" value="HPT"/>
    <property type="match status" value="1"/>
</dbReference>
<dbReference type="SUPFAM" id="SSF47226">
    <property type="entry name" value="Histidine-containing phosphotransfer domain, HPT domain"/>
    <property type="match status" value="1"/>
</dbReference>
<protein>
    <recommendedName>
        <fullName evidence="3">Chemotaxis protein CheA</fullName>
        <ecNumber evidence="2">2.7.13.3</ecNumber>
    </recommendedName>
</protein>
<dbReference type="InterPro" id="IPR036061">
    <property type="entry name" value="CheW-like_dom_sf"/>
</dbReference>
<evidence type="ECO:0000256" key="2">
    <source>
        <dbReference type="ARBA" id="ARBA00012438"/>
    </source>
</evidence>
<keyword evidence="6" id="KW-0808">Transferase</keyword>
<dbReference type="SMART" id="SM00260">
    <property type="entry name" value="CheW"/>
    <property type="match status" value="1"/>
</dbReference>
<comment type="function">
    <text evidence="11">Involved in the transmission of sensory signals from the chemoreceptors to the flagellar motors. CheA is autophosphorylated; it can transfer its phosphate group to either CheB or CheY.</text>
</comment>
<dbReference type="PANTHER" id="PTHR43395:SF10">
    <property type="entry name" value="CHEMOTAXIS PROTEIN CHEA"/>
    <property type="match status" value="1"/>
</dbReference>
<dbReference type="InterPro" id="IPR037006">
    <property type="entry name" value="CheA-like_homodim_sf"/>
</dbReference>
<dbReference type="KEGG" id="rhoz:GXP67_16590"/>
<name>A0A6C0GKE2_9BACT</name>
<evidence type="ECO:0000256" key="9">
    <source>
        <dbReference type="ARBA" id="ARBA00022840"/>
    </source>
</evidence>
<dbReference type="AlphaFoldDB" id="A0A6C0GKE2"/>
<evidence type="ECO:0000259" key="15">
    <source>
        <dbReference type="PROSITE" id="PS50894"/>
    </source>
</evidence>
<keyword evidence="7" id="KW-0547">Nucleotide-binding</keyword>
<dbReference type="PRINTS" id="PR00344">
    <property type="entry name" value="BCTRLSENSOR"/>
</dbReference>
<dbReference type="InterPro" id="IPR036890">
    <property type="entry name" value="HATPase_C_sf"/>
</dbReference>